<reference evidence="1 2" key="1">
    <citation type="submission" date="2015-11" db="EMBL/GenBank/DDBJ databases">
        <title>Genomic Taxonomy of the Vibrionaceae.</title>
        <authorList>
            <person name="Gomez-Gil B."/>
            <person name="Enciso-Ibarra J."/>
        </authorList>
    </citation>
    <scope>NUCLEOTIDE SEQUENCE [LARGE SCALE GENOMIC DNA]</scope>
    <source>
        <strain evidence="1 2">CAIM 912</strain>
    </source>
</reference>
<comment type="caution">
    <text evidence="1">The sequence shown here is derived from an EMBL/GenBank/DDBJ whole genome shotgun (WGS) entry which is preliminary data.</text>
</comment>
<dbReference type="Proteomes" id="UP000070529">
    <property type="component" value="Unassembled WGS sequence"/>
</dbReference>
<keyword evidence="2" id="KW-1185">Reference proteome</keyword>
<organism evidence="1 2">
    <name type="scientific">Enterovibrio coralii</name>
    <dbReference type="NCBI Taxonomy" id="294935"/>
    <lineage>
        <taxon>Bacteria</taxon>
        <taxon>Pseudomonadati</taxon>
        <taxon>Pseudomonadota</taxon>
        <taxon>Gammaproteobacteria</taxon>
        <taxon>Vibrionales</taxon>
        <taxon>Vibrionaceae</taxon>
        <taxon>Enterovibrio</taxon>
    </lineage>
</organism>
<sequence length="60" mass="6904">MAFTSLSVEIFVREGRVKRFIEGMIAAPALIEEKLERSTHMFSLFSQEERTKQILEGSID</sequence>
<name>A0A135ICX4_9GAMM</name>
<dbReference type="AlphaFoldDB" id="A0A135ICX4"/>
<proteinExistence type="predicted"/>
<evidence type="ECO:0000313" key="2">
    <source>
        <dbReference type="Proteomes" id="UP000070529"/>
    </source>
</evidence>
<protein>
    <submittedName>
        <fullName evidence="1">Uncharacterized protein</fullName>
    </submittedName>
</protein>
<dbReference type="EMBL" id="LNTY01000006">
    <property type="protein sequence ID" value="KXF83326.1"/>
    <property type="molecule type" value="Genomic_DNA"/>
</dbReference>
<evidence type="ECO:0000313" key="1">
    <source>
        <dbReference type="EMBL" id="KXF83326.1"/>
    </source>
</evidence>
<accession>A0A135ICX4</accession>
<gene>
    <name evidence="1" type="ORF">ATN88_06540</name>
</gene>